<evidence type="ECO:0000256" key="8">
    <source>
        <dbReference type="SAM" id="Phobius"/>
    </source>
</evidence>
<dbReference type="Proteomes" id="UP001286456">
    <property type="component" value="Unassembled WGS sequence"/>
</dbReference>
<dbReference type="InterPro" id="IPR050360">
    <property type="entry name" value="MFS_Sugar_Transporters"/>
</dbReference>
<comment type="similarity">
    <text evidence="2">Belongs to the major facilitator superfamily. Sugar transporter (TC 2.A.1.1) family.</text>
</comment>
<feature type="transmembrane region" description="Helical" evidence="8">
    <location>
        <begin position="507"/>
        <end position="531"/>
    </location>
</feature>
<feature type="transmembrane region" description="Helical" evidence="8">
    <location>
        <begin position="230"/>
        <end position="251"/>
    </location>
</feature>
<feature type="transmembrane region" description="Helical" evidence="8">
    <location>
        <begin position="578"/>
        <end position="595"/>
    </location>
</feature>
<feature type="compositionally biased region" description="Polar residues" evidence="7">
    <location>
        <begin position="104"/>
        <end position="125"/>
    </location>
</feature>
<evidence type="ECO:0000256" key="2">
    <source>
        <dbReference type="ARBA" id="ARBA00010992"/>
    </source>
</evidence>
<feature type="region of interest" description="Disordered" evidence="7">
    <location>
        <begin position="101"/>
        <end position="125"/>
    </location>
</feature>
<dbReference type="Pfam" id="PF00083">
    <property type="entry name" value="Sugar_tr"/>
    <property type="match status" value="1"/>
</dbReference>
<evidence type="ECO:0000313" key="10">
    <source>
        <dbReference type="EMBL" id="KAK3335874.1"/>
    </source>
</evidence>
<evidence type="ECO:0000256" key="3">
    <source>
        <dbReference type="ARBA" id="ARBA00022448"/>
    </source>
</evidence>
<keyword evidence="11" id="KW-1185">Reference proteome</keyword>
<evidence type="ECO:0000256" key="6">
    <source>
        <dbReference type="ARBA" id="ARBA00023136"/>
    </source>
</evidence>
<evidence type="ECO:0000259" key="9">
    <source>
        <dbReference type="PROSITE" id="PS50850"/>
    </source>
</evidence>
<comment type="caution">
    <text evidence="10">The sequence shown here is derived from an EMBL/GenBank/DDBJ whole genome shotgun (WGS) entry which is preliminary data.</text>
</comment>
<dbReference type="AlphaFoldDB" id="A0AAE0J2V8"/>
<dbReference type="InterPro" id="IPR020846">
    <property type="entry name" value="MFS_dom"/>
</dbReference>
<reference evidence="10" key="1">
    <citation type="journal article" date="2023" name="Mol. Phylogenet. Evol.">
        <title>Genome-scale phylogeny and comparative genomics of the fungal order Sordariales.</title>
        <authorList>
            <person name="Hensen N."/>
            <person name="Bonometti L."/>
            <person name="Westerberg I."/>
            <person name="Brannstrom I.O."/>
            <person name="Guillou S."/>
            <person name="Cros-Aarteil S."/>
            <person name="Calhoun S."/>
            <person name="Haridas S."/>
            <person name="Kuo A."/>
            <person name="Mondo S."/>
            <person name="Pangilinan J."/>
            <person name="Riley R."/>
            <person name="LaButti K."/>
            <person name="Andreopoulos B."/>
            <person name="Lipzen A."/>
            <person name="Chen C."/>
            <person name="Yan M."/>
            <person name="Daum C."/>
            <person name="Ng V."/>
            <person name="Clum A."/>
            <person name="Steindorff A."/>
            <person name="Ohm R.A."/>
            <person name="Martin F."/>
            <person name="Silar P."/>
            <person name="Natvig D.O."/>
            <person name="Lalanne C."/>
            <person name="Gautier V."/>
            <person name="Ament-Velasquez S.L."/>
            <person name="Kruys A."/>
            <person name="Hutchinson M.I."/>
            <person name="Powell A.J."/>
            <person name="Barry K."/>
            <person name="Miller A.N."/>
            <person name="Grigoriev I.V."/>
            <person name="Debuchy R."/>
            <person name="Gladieux P."/>
            <person name="Hiltunen Thoren M."/>
            <person name="Johannesson H."/>
        </authorList>
    </citation>
    <scope>NUCLEOTIDE SEQUENCE</scope>
    <source>
        <strain evidence="10">SMH4131-1</strain>
    </source>
</reference>
<sequence length="677" mass="73305">MGLRGGCGEEGCGSSKVRVMHGLFLAPSLHPPGQPPFGDAEQAAPGRLGTCVGEVLVDAGCSVRLASCNDQIEVSLIRVRARPPWSSILLLLSLFSSRQHPSHTRLTGTSPKTLKMSSHGSQDISGSEKHVASEKHAADLGVAPVVHDDHAGGHVKAGKHEKVVHNAELFAAIQSSNINPRSKESFQLYWAIFIAFCCACANGYDGSLMTSIIAMPYFQSTFHTGDTGSQVSVIFSLYTVGSMVGAPFAAVLSDRYGRKKGMFCGGAVIILGMIIIATSNHVAQFVVGRFILGVGISIMTVAAPAYAIEISPPHWRGRCTGFYNCGWFGGSIPAAIITFGTNYIQSDYSWRIPLIFQAFTCIIVMASVMFLPESPRFLMANHREEEAIAFLVKYHGNNDPSSALVLLEVEEMRQGIRLDGIDKNWWDYRPFIFTHSGRWRIAQVLMISIFGQFSGNGLGYFNTVIFKNIGVTDVPQQLGYNVLNSVLSAIGALTAVCFTDRMPRRPVLIFGTLACAAALAVNSGLTAALAGDLLNLSFARGALASYFLFNVIFSFTYTPLQGVIPTEALETTTRAKGLAFSGFIVSAVSFINQFAGPVALGDIGYKYIYVFVGWDIIEAILWYFFCVESQGRTLEQLEWVYQQPYPVKASLKVDKVVLADDGKVVEKITDVGLAGAL</sequence>
<evidence type="ECO:0000256" key="1">
    <source>
        <dbReference type="ARBA" id="ARBA00004141"/>
    </source>
</evidence>
<gene>
    <name evidence="10" type="ORF">B0T19DRAFT_407786</name>
</gene>
<feature type="transmembrane region" description="Helical" evidence="8">
    <location>
        <begin position="263"/>
        <end position="283"/>
    </location>
</feature>
<feature type="transmembrane region" description="Helical" evidence="8">
    <location>
        <begin position="444"/>
        <end position="466"/>
    </location>
</feature>
<feature type="transmembrane region" description="Helical" evidence="8">
    <location>
        <begin position="320"/>
        <end position="344"/>
    </location>
</feature>
<keyword evidence="5 8" id="KW-1133">Transmembrane helix</keyword>
<dbReference type="InterPro" id="IPR005829">
    <property type="entry name" value="Sugar_transporter_CS"/>
</dbReference>
<dbReference type="InterPro" id="IPR003663">
    <property type="entry name" value="Sugar/inositol_transpt"/>
</dbReference>
<evidence type="ECO:0000313" key="11">
    <source>
        <dbReference type="Proteomes" id="UP001286456"/>
    </source>
</evidence>
<evidence type="ECO:0000256" key="4">
    <source>
        <dbReference type="ARBA" id="ARBA00022692"/>
    </source>
</evidence>
<dbReference type="GO" id="GO:0016020">
    <property type="term" value="C:membrane"/>
    <property type="evidence" value="ECO:0007669"/>
    <property type="project" value="UniProtKB-SubCell"/>
</dbReference>
<feature type="transmembrane region" description="Helical" evidence="8">
    <location>
        <begin position="478"/>
        <end position="498"/>
    </location>
</feature>
<dbReference type="Gene3D" id="1.20.1250.20">
    <property type="entry name" value="MFS general substrate transporter like domains"/>
    <property type="match status" value="1"/>
</dbReference>
<feature type="transmembrane region" description="Helical" evidence="8">
    <location>
        <begin position="188"/>
        <end position="218"/>
    </location>
</feature>
<protein>
    <recommendedName>
        <fullName evidence="9">Major facilitator superfamily (MFS) profile domain-containing protein</fullName>
    </recommendedName>
</protein>
<dbReference type="InterPro" id="IPR005828">
    <property type="entry name" value="MFS_sugar_transport-like"/>
</dbReference>
<dbReference type="PANTHER" id="PTHR48022:SF36">
    <property type="entry name" value="LACTOSE PERMEASE, PUTATIVE (AFU_ORTHOLOGUE AFUA_1G17310)-RELATED"/>
    <property type="match status" value="1"/>
</dbReference>
<reference evidence="10" key="2">
    <citation type="submission" date="2023-06" db="EMBL/GenBank/DDBJ databases">
        <authorList>
            <consortium name="Lawrence Berkeley National Laboratory"/>
            <person name="Haridas S."/>
            <person name="Hensen N."/>
            <person name="Bonometti L."/>
            <person name="Westerberg I."/>
            <person name="Brannstrom I.O."/>
            <person name="Guillou S."/>
            <person name="Cros-Aarteil S."/>
            <person name="Calhoun S."/>
            <person name="Kuo A."/>
            <person name="Mondo S."/>
            <person name="Pangilinan J."/>
            <person name="Riley R."/>
            <person name="Labutti K."/>
            <person name="Andreopoulos B."/>
            <person name="Lipzen A."/>
            <person name="Chen C."/>
            <person name="Yanf M."/>
            <person name="Daum C."/>
            <person name="Ng V."/>
            <person name="Clum A."/>
            <person name="Steindorff A."/>
            <person name="Ohm R."/>
            <person name="Martin F."/>
            <person name="Silar P."/>
            <person name="Natvig D."/>
            <person name="Lalanne C."/>
            <person name="Gautier V."/>
            <person name="Ament-Velasquez S.L."/>
            <person name="Kruys A."/>
            <person name="Hutchinson M.I."/>
            <person name="Powell A.J."/>
            <person name="Barry K."/>
            <person name="Miller A.N."/>
            <person name="Grigoriev I.V."/>
            <person name="Debuchy R."/>
            <person name="Gladieux P."/>
            <person name="Thoren M.H."/>
            <person name="Johannesson H."/>
        </authorList>
    </citation>
    <scope>NUCLEOTIDE SEQUENCE</scope>
    <source>
        <strain evidence="10">SMH4131-1</strain>
    </source>
</reference>
<dbReference type="EMBL" id="JAUEPO010000001">
    <property type="protein sequence ID" value="KAK3335874.1"/>
    <property type="molecule type" value="Genomic_DNA"/>
</dbReference>
<name>A0AAE0J2V8_9PEZI</name>
<dbReference type="PANTHER" id="PTHR48022">
    <property type="entry name" value="PLASTIDIC GLUCOSE TRANSPORTER 4"/>
    <property type="match status" value="1"/>
</dbReference>
<proteinExistence type="inferred from homology"/>
<feature type="transmembrane region" description="Helical" evidence="8">
    <location>
        <begin position="607"/>
        <end position="625"/>
    </location>
</feature>
<feature type="transmembrane region" description="Helical" evidence="8">
    <location>
        <begin position="537"/>
        <end position="557"/>
    </location>
</feature>
<dbReference type="FunFam" id="1.20.1250.20:FF:000217">
    <property type="entry name" value="MFS lactose permease, putative"/>
    <property type="match status" value="1"/>
</dbReference>
<accession>A0AAE0J2V8</accession>
<feature type="transmembrane region" description="Helical" evidence="8">
    <location>
        <begin position="350"/>
        <end position="371"/>
    </location>
</feature>
<feature type="domain" description="Major facilitator superfamily (MFS) profile" evidence="9">
    <location>
        <begin position="191"/>
        <end position="630"/>
    </location>
</feature>
<dbReference type="PROSITE" id="PS50850">
    <property type="entry name" value="MFS"/>
    <property type="match status" value="1"/>
</dbReference>
<dbReference type="PROSITE" id="PS00216">
    <property type="entry name" value="SUGAR_TRANSPORT_1"/>
    <property type="match status" value="1"/>
</dbReference>
<evidence type="ECO:0000256" key="7">
    <source>
        <dbReference type="SAM" id="MobiDB-lite"/>
    </source>
</evidence>
<dbReference type="SUPFAM" id="SSF103473">
    <property type="entry name" value="MFS general substrate transporter"/>
    <property type="match status" value="1"/>
</dbReference>
<evidence type="ECO:0000256" key="5">
    <source>
        <dbReference type="ARBA" id="ARBA00022989"/>
    </source>
</evidence>
<comment type="subcellular location">
    <subcellularLocation>
        <location evidence="1">Membrane</location>
        <topology evidence="1">Multi-pass membrane protein</topology>
    </subcellularLocation>
</comment>
<dbReference type="GO" id="GO:0005351">
    <property type="term" value="F:carbohydrate:proton symporter activity"/>
    <property type="evidence" value="ECO:0007669"/>
    <property type="project" value="TreeGrafter"/>
</dbReference>
<dbReference type="NCBIfam" id="TIGR00879">
    <property type="entry name" value="SP"/>
    <property type="match status" value="1"/>
</dbReference>
<dbReference type="InterPro" id="IPR036259">
    <property type="entry name" value="MFS_trans_sf"/>
</dbReference>
<feature type="transmembrane region" description="Helical" evidence="8">
    <location>
        <begin position="289"/>
        <end position="308"/>
    </location>
</feature>
<organism evidence="10 11">
    <name type="scientific">Cercophora scortea</name>
    <dbReference type="NCBI Taxonomy" id="314031"/>
    <lineage>
        <taxon>Eukaryota</taxon>
        <taxon>Fungi</taxon>
        <taxon>Dikarya</taxon>
        <taxon>Ascomycota</taxon>
        <taxon>Pezizomycotina</taxon>
        <taxon>Sordariomycetes</taxon>
        <taxon>Sordariomycetidae</taxon>
        <taxon>Sordariales</taxon>
        <taxon>Lasiosphaeriaceae</taxon>
        <taxon>Cercophora</taxon>
    </lineage>
</organism>
<keyword evidence="6 8" id="KW-0472">Membrane</keyword>
<keyword evidence="4 8" id="KW-0812">Transmembrane</keyword>
<keyword evidence="3" id="KW-0813">Transport</keyword>